<feature type="transmembrane region" description="Helical" evidence="1">
    <location>
        <begin position="88"/>
        <end position="121"/>
    </location>
</feature>
<dbReference type="PANTHER" id="PTHR39165:SF1">
    <property type="entry name" value="DUF456 DOMAIN-CONTAINING PROTEIN"/>
    <property type="match status" value="1"/>
</dbReference>
<reference evidence="3" key="1">
    <citation type="journal article" date="2017" name="Environ. Microbiol. Rep.">
        <title>Genetic Diversity of Marine Anaerobic Ammonium-Oxidizing Bacteria as Revealed by Genomic and Proteomic Analyses of 'Candidatus Scalindua japonica'.</title>
        <authorList>
            <person name="Oshiki M."/>
            <person name="Mizuto K."/>
            <person name="Kimura Z."/>
            <person name="Kindaichi T."/>
            <person name="Satoh H."/>
            <person name="Okabe S."/>
        </authorList>
    </citation>
    <scope>NUCLEOTIDE SEQUENCE [LARGE SCALE GENOMIC DNA]</scope>
    <source>
        <strain evidence="3">husup-a2</strain>
    </source>
</reference>
<evidence type="ECO:0008006" key="4">
    <source>
        <dbReference type="Google" id="ProtNLM"/>
    </source>
</evidence>
<evidence type="ECO:0000256" key="1">
    <source>
        <dbReference type="SAM" id="Phobius"/>
    </source>
</evidence>
<dbReference type="RefSeq" id="WP_096894398.1">
    <property type="nucleotide sequence ID" value="NZ_BAOS01000017.1"/>
</dbReference>
<gene>
    <name evidence="2" type="ORF">SCALIN_C17_0037</name>
</gene>
<proteinExistence type="predicted"/>
<feature type="transmembrane region" description="Helical" evidence="1">
    <location>
        <begin position="6"/>
        <end position="28"/>
    </location>
</feature>
<sequence length="162" mass="17060">MDILHITILTLSLMIMFGGLAGIVLPIIPSTPLIWVGVLIYAVCDGFKSISWSLVLIFGVLTILSVILDYFGGVIGAKKYGATKWGLIGSVIGGIAGFFMGGIIGLVFGPFFGAVLFELIFGKDFRSSLKSGIGTLVGFLGGAIAKLVIGVIIIGIFIWKVF</sequence>
<name>A0A286TYQ8_9BACT</name>
<dbReference type="Pfam" id="PF04306">
    <property type="entry name" value="DUF456"/>
    <property type="match status" value="1"/>
</dbReference>
<evidence type="ECO:0000313" key="2">
    <source>
        <dbReference type="EMBL" id="GAX61004.1"/>
    </source>
</evidence>
<dbReference type="Proteomes" id="UP000218542">
    <property type="component" value="Unassembled WGS sequence"/>
</dbReference>
<dbReference type="InterPro" id="IPR007403">
    <property type="entry name" value="DUF456"/>
</dbReference>
<accession>A0A286TYQ8</accession>
<keyword evidence="1" id="KW-1133">Transmembrane helix</keyword>
<dbReference type="OrthoDB" id="9808460at2"/>
<comment type="caution">
    <text evidence="2">The sequence shown here is derived from an EMBL/GenBank/DDBJ whole genome shotgun (WGS) entry which is preliminary data.</text>
</comment>
<keyword evidence="1" id="KW-0472">Membrane</keyword>
<dbReference type="PANTHER" id="PTHR39165">
    <property type="entry name" value="IG HYPOTHETICAL 17883"/>
    <property type="match status" value="1"/>
</dbReference>
<feature type="transmembrane region" description="Helical" evidence="1">
    <location>
        <begin position="133"/>
        <end position="159"/>
    </location>
</feature>
<dbReference type="AlphaFoldDB" id="A0A286TYQ8"/>
<keyword evidence="1" id="KW-0812">Transmembrane</keyword>
<evidence type="ECO:0000313" key="3">
    <source>
        <dbReference type="Proteomes" id="UP000218542"/>
    </source>
</evidence>
<keyword evidence="3" id="KW-1185">Reference proteome</keyword>
<protein>
    <recommendedName>
        <fullName evidence="4">DUF456 domain-containing protein</fullName>
    </recommendedName>
</protein>
<organism evidence="2 3">
    <name type="scientific">Candidatus Scalindua japonica</name>
    <dbReference type="NCBI Taxonomy" id="1284222"/>
    <lineage>
        <taxon>Bacteria</taxon>
        <taxon>Pseudomonadati</taxon>
        <taxon>Planctomycetota</taxon>
        <taxon>Candidatus Brocadiia</taxon>
        <taxon>Candidatus Brocadiales</taxon>
        <taxon>Candidatus Scalinduaceae</taxon>
        <taxon>Candidatus Scalindua</taxon>
    </lineage>
</organism>
<dbReference type="EMBL" id="BAOS01000017">
    <property type="protein sequence ID" value="GAX61004.1"/>
    <property type="molecule type" value="Genomic_DNA"/>
</dbReference>
<feature type="transmembrane region" description="Helical" evidence="1">
    <location>
        <begin position="49"/>
        <end position="68"/>
    </location>
</feature>